<organism evidence="1 2">
    <name type="scientific">Rhizobium glycinendophyticum</name>
    <dbReference type="NCBI Taxonomy" id="2589807"/>
    <lineage>
        <taxon>Bacteria</taxon>
        <taxon>Pseudomonadati</taxon>
        <taxon>Pseudomonadota</taxon>
        <taxon>Alphaproteobacteria</taxon>
        <taxon>Hyphomicrobiales</taxon>
        <taxon>Rhizobiaceae</taxon>
        <taxon>Rhizobium/Agrobacterium group</taxon>
        <taxon>Rhizobium</taxon>
    </lineage>
</organism>
<dbReference type="Proteomes" id="UP000316429">
    <property type="component" value="Unassembled WGS sequence"/>
</dbReference>
<name>A0A504TU14_9HYPH</name>
<evidence type="ECO:0000313" key="1">
    <source>
        <dbReference type="EMBL" id="TPP05864.1"/>
    </source>
</evidence>
<proteinExistence type="predicted"/>
<dbReference type="RefSeq" id="WP_140830980.1">
    <property type="nucleotide sequence ID" value="NZ_VFYP01000004.1"/>
</dbReference>
<reference evidence="1 2" key="1">
    <citation type="submission" date="2019-06" db="EMBL/GenBank/DDBJ databases">
        <title>Rhizobium sp. CL12 isolated from roots of soybean.</title>
        <authorList>
            <person name="Wang C."/>
        </authorList>
    </citation>
    <scope>NUCLEOTIDE SEQUENCE [LARGE SCALE GENOMIC DNA]</scope>
    <source>
        <strain evidence="1 2">CL12</strain>
    </source>
</reference>
<evidence type="ECO:0000313" key="2">
    <source>
        <dbReference type="Proteomes" id="UP000316429"/>
    </source>
</evidence>
<accession>A0A504TU14</accession>
<dbReference type="AlphaFoldDB" id="A0A504TU14"/>
<comment type="caution">
    <text evidence="1">The sequence shown here is derived from an EMBL/GenBank/DDBJ whole genome shotgun (WGS) entry which is preliminary data.</text>
</comment>
<dbReference type="EMBL" id="VFYP01000004">
    <property type="protein sequence ID" value="TPP05864.1"/>
    <property type="molecule type" value="Genomic_DNA"/>
</dbReference>
<keyword evidence="2" id="KW-1185">Reference proteome</keyword>
<gene>
    <name evidence="1" type="ORF">FJQ55_19180</name>
</gene>
<protein>
    <submittedName>
        <fullName evidence="1">Uncharacterized protein</fullName>
    </submittedName>
</protein>
<sequence>MTNSAFYIIGKRGSGVLFVRTTPLRVASVSHKAITAYEAEHPGVDGYARVAAAAKSMLLSQDGQPDSELDEVQIQGIEALIAGRAVVSEADFAFVGEVTDAGWDFNRKSQSPLEGALQAVGPSGASAGELFEAILFDTPNTAP</sequence>
<dbReference type="OrthoDB" id="8120729at2"/>